<evidence type="ECO:0000313" key="16">
    <source>
        <dbReference type="EMBL" id="SEL75580.1"/>
    </source>
</evidence>
<dbReference type="STRING" id="416943.SAMN05445871_5120"/>
<keyword evidence="9 11" id="KW-0807">Transducer</keyword>
<dbReference type="GO" id="GO:0006935">
    <property type="term" value="P:chemotaxis"/>
    <property type="evidence" value="ECO:0007669"/>
    <property type="project" value="UniProtKB-KW"/>
</dbReference>
<dbReference type="Proteomes" id="UP000199120">
    <property type="component" value="Unassembled WGS sequence"/>
</dbReference>
<evidence type="ECO:0000313" key="17">
    <source>
        <dbReference type="Proteomes" id="UP000199120"/>
    </source>
</evidence>
<dbReference type="PROSITE" id="PS50111">
    <property type="entry name" value="CHEMOTAXIS_TRANSDUC_2"/>
    <property type="match status" value="1"/>
</dbReference>
<comment type="subcellular location">
    <subcellularLocation>
        <location evidence="1">Cell inner membrane</location>
        <topology evidence="1">Multi-pass membrane protein</topology>
    </subcellularLocation>
</comment>
<evidence type="ECO:0000256" key="6">
    <source>
        <dbReference type="ARBA" id="ARBA00022692"/>
    </source>
</evidence>
<dbReference type="OrthoDB" id="9795078at2"/>
<dbReference type="CDD" id="cd11386">
    <property type="entry name" value="MCP_signal"/>
    <property type="match status" value="1"/>
</dbReference>
<accession>A0A1H7SSH6</accession>
<evidence type="ECO:0000259" key="15">
    <source>
        <dbReference type="PROSITE" id="PS50885"/>
    </source>
</evidence>
<evidence type="ECO:0000256" key="1">
    <source>
        <dbReference type="ARBA" id="ARBA00004429"/>
    </source>
</evidence>
<organism evidence="16 17">
    <name type="scientific">Paraburkholderia caballeronis</name>
    <dbReference type="NCBI Taxonomy" id="416943"/>
    <lineage>
        <taxon>Bacteria</taxon>
        <taxon>Pseudomonadati</taxon>
        <taxon>Pseudomonadota</taxon>
        <taxon>Betaproteobacteria</taxon>
        <taxon>Burkholderiales</taxon>
        <taxon>Burkholderiaceae</taxon>
        <taxon>Paraburkholderia</taxon>
    </lineage>
</organism>
<dbReference type="GO" id="GO:0007165">
    <property type="term" value="P:signal transduction"/>
    <property type="evidence" value="ECO:0007669"/>
    <property type="project" value="UniProtKB-KW"/>
</dbReference>
<feature type="coiled-coil region" evidence="12">
    <location>
        <begin position="467"/>
        <end position="494"/>
    </location>
</feature>
<reference evidence="17" key="1">
    <citation type="submission" date="2016-10" db="EMBL/GenBank/DDBJ databases">
        <authorList>
            <person name="Varghese N."/>
            <person name="Submissions S."/>
        </authorList>
    </citation>
    <scope>NUCLEOTIDE SEQUENCE [LARGE SCALE GENOMIC DNA]</scope>
    <source>
        <strain evidence="17">LMG 26416</strain>
    </source>
</reference>
<evidence type="ECO:0000256" key="7">
    <source>
        <dbReference type="ARBA" id="ARBA00022989"/>
    </source>
</evidence>
<keyword evidence="2" id="KW-1003">Cell membrane</keyword>
<keyword evidence="12" id="KW-0175">Coiled coil</keyword>
<sequence>MFANLSIKTRLGIAMTLLSLLLAVVGGMGIAGMNASDDVSRVSHTERLPGALAIDDTQIYTLRQRVTLDRALMADDPRKVGGLLDLAAHVNQLANESWARYSRLPKTPREQTIADTVAARLADVQLVYRALGDAVRDNQRDQVAALSDAGFRTYIAFQQACDALNQYRLGSSESDYGDSQRTFHLFRAVTAAALVLGLLWALWSFVRIRRAIALPLDTAIGQFGRIAAGDLTQRIAVQSRDEMGQLLRALETMRESLIETVASVRGGTETIASAAQQIAAGNADLSSRTEEQAASLEQTSAGMAQFADLVRSTADSAHEAHRLVEAAMRSAGQGRETIAHVTSTMADIQSRSERMADIVSIIDGIAFQTNILALNAAVEAARAGEHGSGFAVVAGEVRALAQRSSNAAREVKQLIEASVQIVKSGSTHVETAQTHTAAIFDDVRRTATLIADISRASGEQSDSIGEISRAMAQIDEVTQQNAALVEEVAAAAQSLDDQTRHLRHNVDVFVVPAASTQLA</sequence>
<evidence type="ECO:0000256" key="12">
    <source>
        <dbReference type="SAM" id="Coils"/>
    </source>
</evidence>
<keyword evidence="8 13" id="KW-0472">Membrane</keyword>
<gene>
    <name evidence="16" type="ORF">SAMN05192542_1138</name>
</gene>
<dbReference type="Pfam" id="PF02203">
    <property type="entry name" value="TarH"/>
    <property type="match status" value="1"/>
</dbReference>
<dbReference type="InterPro" id="IPR003660">
    <property type="entry name" value="HAMP_dom"/>
</dbReference>
<dbReference type="GO" id="GO:0004888">
    <property type="term" value="F:transmembrane signaling receptor activity"/>
    <property type="evidence" value="ECO:0007669"/>
    <property type="project" value="InterPro"/>
</dbReference>
<evidence type="ECO:0000256" key="3">
    <source>
        <dbReference type="ARBA" id="ARBA00022481"/>
    </source>
</evidence>
<dbReference type="InterPro" id="IPR003122">
    <property type="entry name" value="Tar_rcpt_lig-bd"/>
</dbReference>
<feature type="domain" description="Methyl-accepting transducer" evidence="14">
    <location>
        <begin position="267"/>
        <end position="496"/>
    </location>
</feature>
<keyword evidence="5" id="KW-0997">Cell inner membrane</keyword>
<dbReference type="RefSeq" id="WP_090550405.1">
    <property type="nucleotide sequence ID" value="NZ_FNSR01000002.1"/>
</dbReference>
<feature type="transmembrane region" description="Helical" evidence="13">
    <location>
        <begin position="185"/>
        <end position="206"/>
    </location>
</feature>
<dbReference type="InterPro" id="IPR051310">
    <property type="entry name" value="MCP_chemotaxis"/>
</dbReference>
<evidence type="ECO:0000256" key="9">
    <source>
        <dbReference type="ARBA" id="ARBA00023224"/>
    </source>
</evidence>
<keyword evidence="17" id="KW-1185">Reference proteome</keyword>
<dbReference type="CDD" id="cd06225">
    <property type="entry name" value="HAMP"/>
    <property type="match status" value="1"/>
</dbReference>
<dbReference type="PANTHER" id="PTHR43531:SF14">
    <property type="entry name" value="METHYL-ACCEPTING CHEMOTAXIS PROTEIN I-RELATED"/>
    <property type="match status" value="1"/>
</dbReference>
<evidence type="ECO:0000256" key="13">
    <source>
        <dbReference type="SAM" id="Phobius"/>
    </source>
</evidence>
<feature type="domain" description="HAMP" evidence="15">
    <location>
        <begin position="210"/>
        <end position="262"/>
    </location>
</feature>
<dbReference type="Pfam" id="PF00672">
    <property type="entry name" value="HAMP"/>
    <property type="match status" value="1"/>
</dbReference>
<keyword evidence="3" id="KW-0488">Methylation</keyword>
<dbReference type="SUPFAM" id="SSF58104">
    <property type="entry name" value="Methyl-accepting chemotaxis protein (MCP) signaling domain"/>
    <property type="match status" value="1"/>
</dbReference>
<comment type="similarity">
    <text evidence="10">Belongs to the methyl-accepting chemotaxis (MCP) protein family.</text>
</comment>
<dbReference type="SMART" id="SM00304">
    <property type="entry name" value="HAMP"/>
    <property type="match status" value="1"/>
</dbReference>
<evidence type="ECO:0000256" key="2">
    <source>
        <dbReference type="ARBA" id="ARBA00022475"/>
    </source>
</evidence>
<evidence type="ECO:0000259" key="14">
    <source>
        <dbReference type="PROSITE" id="PS50111"/>
    </source>
</evidence>
<evidence type="ECO:0000256" key="11">
    <source>
        <dbReference type="PROSITE-ProRule" id="PRU00284"/>
    </source>
</evidence>
<dbReference type="GO" id="GO:0005886">
    <property type="term" value="C:plasma membrane"/>
    <property type="evidence" value="ECO:0007669"/>
    <property type="project" value="UniProtKB-SubCell"/>
</dbReference>
<protein>
    <submittedName>
        <fullName evidence="16">Methyl-accepting chemotaxis sensory transducer with TarH sensor</fullName>
    </submittedName>
</protein>
<dbReference type="SMART" id="SM00283">
    <property type="entry name" value="MA"/>
    <property type="match status" value="1"/>
</dbReference>
<dbReference type="PROSITE" id="PS50885">
    <property type="entry name" value="HAMP"/>
    <property type="match status" value="1"/>
</dbReference>
<proteinExistence type="inferred from homology"/>
<keyword evidence="4" id="KW-0145">Chemotaxis</keyword>
<name>A0A1H7SSH6_9BURK</name>
<keyword evidence="6 13" id="KW-0812">Transmembrane</keyword>
<dbReference type="EMBL" id="FOAJ01000013">
    <property type="protein sequence ID" value="SEL75580.1"/>
    <property type="molecule type" value="Genomic_DNA"/>
</dbReference>
<dbReference type="AlphaFoldDB" id="A0A1H7SSH6"/>
<evidence type="ECO:0000256" key="10">
    <source>
        <dbReference type="ARBA" id="ARBA00029447"/>
    </source>
</evidence>
<dbReference type="PANTHER" id="PTHR43531">
    <property type="entry name" value="PROTEIN ICFG"/>
    <property type="match status" value="1"/>
</dbReference>
<keyword evidence="7 13" id="KW-1133">Transmembrane helix</keyword>
<dbReference type="InterPro" id="IPR004089">
    <property type="entry name" value="MCPsignal_dom"/>
</dbReference>
<evidence type="ECO:0000256" key="5">
    <source>
        <dbReference type="ARBA" id="ARBA00022519"/>
    </source>
</evidence>
<dbReference type="FunFam" id="1.10.287.950:FF:000001">
    <property type="entry name" value="Methyl-accepting chemotaxis sensory transducer"/>
    <property type="match status" value="1"/>
</dbReference>
<evidence type="ECO:0000256" key="8">
    <source>
        <dbReference type="ARBA" id="ARBA00023136"/>
    </source>
</evidence>
<evidence type="ECO:0000256" key="4">
    <source>
        <dbReference type="ARBA" id="ARBA00022500"/>
    </source>
</evidence>
<dbReference type="Gene3D" id="1.10.287.950">
    <property type="entry name" value="Methyl-accepting chemotaxis protein"/>
    <property type="match status" value="1"/>
</dbReference>
<dbReference type="PRINTS" id="PR00260">
    <property type="entry name" value="CHEMTRNSDUCR"/>
</dbReference>
<dbReference type="InterPro" id="IPR004090">
    <property type="entry name" value="Chemotax_Me-accpt_rcpt"/>
</dbReference>
<dbReference type="Pfam" id="PF00015">
    <property type="entry name" value="MCPsignal"/>
    <property type="match status" value="1"/>
</dbReference>